<protein>
    <submittedName>
        <fullName evidence="1">Uncharacterized protein</fullName>
    </submittedName>
</protein>
<dbReference type="Gene3D" id="2.70.98.10">
    <property type="match status" value="1"/>
</dbReference>
<dbReference type="AlphaFoldDB" id="A0AA38H0K4"/>
<dbReference type="PANTHER" id="PTHR11122:SF15">
    <property type="entry name" value="PROTEIN NDH-DEPENDENT CYCLIC ELECTRON FLOW 5"/>
    <property type="match status" value="1"/>
</dbReference>
<dbReference type="Proteomes" id="UP000824469">
    <property type="component" value="Unassembled WGS sequence"/>
</dbReference>
<evidence type="ECO:0000313" key="1">
    <source>
        <dbReference type="EMBL" id="KAH9331127.1"/>
    </source>
</evidence>
<feature type="non-terminal residue" evidence="1">
    <location>
        <position position="284"/>
    </location>
</feature>
<dbReference type="PANTHER" id="PTHR11122">
    <property type="entry name" value="APOSPORY-ASSOCIATED PROTEIN C-RELATED"/>
    <property type="match status" value="1"/>
</dbReference>
<comment type="caution">
    <text evidence="1">The sequence shown here is derived from an EMBL/GenBank/DDBJ whole genome shotgun (WGS) entry which is preliminary data.</text>
</comment>
<dbReference type="OMA" id="CCKAGAW"/>
<proteinExistence type="predicted"/>
<reference evidence="1 2" key="1">
    <citation type="journal article" date="2021" name="Nat. Plants">
        <title>The Taxus genome provides insights into paclitaxel biosynthesis.</title>
        <authorList>
            <person name="Xiong X."/>
            <person name="Gou J."/>
            <person name="Liao Q."/>
            <person name="Li Y."/>
            <person name="Zhou Q."/>
            <person name="Bi G."/>
            <person name="Li C."/>
            <person name="Du R."/>
            <person name="Wang X."/>
            <person name="Sun T."/>
            <person name="Guo L."/>
            <person name="Liang H."/>
            <person name="Lu P."/>
            <person name="Wu Y."/>
            <person name="Zhang Z."/>
            <person name="Ro D.K."/>
            <person name="Shang Y."/>
            <person name="Huang S."/>
            <person name="Yan J."/>
        </authorList>
    </citation>
    <scope>NUCLEOTIDE SEQUENCE [LARGE SCALE GENOMIC DNA]</scope>
    <source>
        <strain evidence="1">Ta-2019</strain>
    </source>
</reference>
<name>A0AA38H0K4_TAXCH</name>
<sequence length="284" mass="30967">TNSSSIRLSATLSDSSLTTKPSSVSYSMLNDAEYLENKFGGRGLKFSRNRGTCLVQMTVENGSSARLVLPHGLITSYEPLMWHGGYVEVLHTIASANSLQGGIGLILNNAQDGSSWSATDWVVHSVSAKPKDAIQVTLRCCNGDGMLSVKYVVTLYDKVLTTAVLVENISSSPVELTSSIMTHLTASTPDGAYAIGLKGCSYCTEPPLPSEFNIVSNIREESKPSPGWSLMQNLFGKKEKRELETGDAGVESKWVVENDDIAHLRNKMSRVYSTSREQMRFNDK</sequence>
<dbReference type="GO" id="GO:0005737">
    <property type="term" value="C:cytoplasm"/>
    <property type="evidence" value="ECO:0007669"/>
    <property type="project" value="TreeGrafter"/>
</dbReference>
<dbReference type="GO" id="GO:0030246">
    <property type="term" value="F:carbohydrate binding"/>
    <property type="evidence" value="ECO:0007669"/>
    <property type="project" value="InterPro"/>
</dbReference>
<accession>A0AA38H0K4</accession>
<organism evidence="1 2">
    <name type="scientific">Taxus chinensis</name>
    <name type="common">Chinese yew</name>
    <name type="synonym">Taxus wallichiana var. chinensis</name>
    <dbReference type="NCBI Taxonomy" id="29808"/>
    <lineage>
        <taxon>Eukaryota</taxon>
        <taxon>Viridiplantae</taxon>
        <taxon>Streptophyta</taxon>
        <taxon>Embryophyta</taxon>
        <taxon>Tracheophyta</taxon>
        <taxon>Spermatophyta</taxon>
        <taxon>Pinopsida</taxon>
        <taxon>Pinidae</taxon>
        <taxon>Conifers II</taxon>
        <taxon>Cupressales</taxon>
        <taxon>Taxaceae</taxon>
        <taxon>Taxus</taxon>
    </lineage>
</organism>
<gene>
    <name evidence="1" type="ORF">KI387_003235</name>
</gene>
<evidence type="ECO:0000313" key="2">
    <source>
        <dbReference type="Proteomes" id="UP000824469"/>
    </source>
</evidence>
<dbReference type="GO" id="GO:0047938">
    <property type="term" value="F:glucose-6-phosphate 1-epimerase activity"/>
    <property type="evidence" value="ECO:0007669"/>
    <property type="project" value="TreeGrafter"/>
</dbReference>
<keyword evidence="2" id="KW-1185">Reference proteome</keyword>
<feature type="non-terminal residue" evidence="1">
    <location>
        <position position="1"/>
    </location>
</feature>
<dbReference type="EMBL" id="JAHRHJ020000001">
    <property type="protein sequence ID" value="KAH9331127.1"/>
    <property type="molecule type" value="Genomic_DNA"/>
</dbReference>
<dbReference type="InterPro" id="IPR014718">
    <property type="entry name" value="GH-type_carb-bd"/>
</dbReference>